<evidence type="ECO:0000313" key="2">
    <source>
        <dbReference type="Proteomes" id="UP000765509"/>
    </source>
</evidence>
<reference evidence="1" key="1">
    <citation type="submission" date="2021-03" db="EMBL/GenBank/DDBJ databases">
        <title>Draft genome sequence of rust myrtle Austropuccinia psidii MF-1, a brazilian biotype.</title>
        <authorList>
            <person name="Quecine M.C."/>
            <person name="Pachon D.M.R."/>
            <person name="Bonatelli M.L."/>
            <person name="Correr F.H."/>
            <person name="Franceschini L.M."/>
            <person name="Leite T.F."/>
            <person name="Margarido G.R.A."/>
            <person name="Almeida C.A."/>
            <person name="Ferrarezi J.A."/>
            <person name="Labate C.A."/>
        </authorList>
    </citation>
    <scope>NUCLEOTIDE SEQUENCE</scope>
    <source>
        <strain evidence="1">MF-1</strain>
    </source>
</reference>
<proteinExistence type="predicted"/>
<evidence type="ECO:0000313" key="1">
    <source>
        <dbReference type="EMBL" id="MBW0586000.1"/>
    </source>
</evidence>
<gene>
    <name evidence="1" type="ORF">O181_125715</name>
</gene>
<protein>
    <submittedName>
        <fullName evidence="1">Uncharacterized protein</fullName>
    </submittedName>
</protein>
<comment type="caution">
    <text evidence="1">The sequence shown here is derived from an EMBL/GenBank/DDBJ whole genome shotgun (WGS) entry which is preliminary data.</text>
</comment>
<accession>A0A9Q3KVD5</accession>
<dbReference type="EMBL" id="AVOT02122589">
    <property type="protein sequence ID" value="MBW0586000.1"/>
    <property type="molecule type" value="Genomic_DNA"/>
</dbReference>
<organism evidence="1 2">
    <name type="scientific">Austropuccinia psidii MF-1</name>
    <dbReference type="NCBI Taxonomy" id="1389203"/>
    <lineage>
        <taxon>Eukaryota</taxon>
        <taxon>Fungi</taxon>
        <taxon>Dikarya</taxon>
        <taxon>Basidiomycota</taxon>
        <taxon>Pucciniomycotina</taxon>
        <taxon>Pucciniomycetes</taxon>
        <taxon>Pucciniales</taxon>
        <taxon>Sphaerophragmiaceae</taxon>
        <taxon>Austropuccinia</taxon>
    </lineage>
</organism>
<dbReference type="AlphaFoldDB" id="A0A9Q3KVD5"/>
<name>A0A9Q3KVD5_9BASI</name>
<sequence length="139" mass="16463">MTNTLDKDTYEWCLRQSKRLKAIDPQMNIQMRNHKLLTQLPKELENAVKCRCNQNCTLDDIANTLQDIRKRTNIRKLTPYKSSSFKEKQPFRVEFKDKPKERVAEVARRGIFVTIVVQQTTMPTTVQRQRKSLCHRESP</sequence>
<dbReference type="Proteomes" id="UP000765509">
    <property type="component" value="Unassembled WGS sequence"/>
</dbReference>
<keyword evidence="2" id="KW-1185">Reference proteome</keyword>